<keyword evidence="6" id="KW-1185">Reference proteome</keyword>
<sequence length="534" mass="57380">MVMNKYFRLGGWSLAGMGMIFLGVEAAASSLEGYAAMNGGTTGGEGGEIVHVSSGAGIHEAMCNRAADDTPLIIYVSGTINHDNTAKFSGSCDTTDSSIQFKRVSNISLIGEGDGAVFDEIGIHIRESSNIIIRNIHVRNVKKSGSPISNGGDAIGLEKDVHNIWIDHCELEASGGEKDGYDSLIDMKAGVQYVTVSYNYLHHSGRGGLIGSSDSDNENNYITFHHNWYESVDSRMPLLRYATAHAYNNYYQHISKSAMNPRIGGRIKAENNYFEDVNNPIGTFYTTDMGFWDVSGNIFDNVTWSPSEQEFPAGPDIVSTTTIEIPYSYTLDAAKCVKDIVTSLAGDNRNLAVSAGDCQVDSGDDSDSTVTPSITLSAKLNDNNEVQLNWDITDASVAGLQLYRDVDSNPDGRERLVLLSADSRSYLDTTVSPGLTYYYWVKVSQTELSDFNSEAASVTIPAISDDSGDGHNNDGNDNGDGSSEGNNSDTNVPETGSSDTQTDSVSVKINGSGTFGGLGLGLLLMFAMIRRTGR</sequence>
<dbReference type="InterPro" id="IPR013783">
    <property type="entry name" value="Ig-like_fold"/>
</dbReference>
<proteinExistence type="inferred from homology"/>
<dbReference type="GO" id="GO:0005576">
    <property type="term" value="C:extracellular region"/>
    <property type="evidence" value="ECO:0007669"/>
    <property type="project" value="UniProtKB-SubCell"/>
</dbReference>
<dbReference type="Pfam" id="PF00544">
    <property type="entry name" value="Pectate_lyase_4"/>
    <property type="match status" value="1"/>
</dbReference>
<keyword evidence="2" id="KW-0624">Polysaccharide degradation</keyword>
<dbReference type="EMBL" id="CP007142">
    <property type="protein sequence ID" value="AJQ93303.1"/>
    <property type="molecule type" value="Genomic_DNA"/>
</dbReference>
<feature type="compositionally biased region" description="Polar residues" evidence="3">
    <location>
        <begin position="490"/>
        <end position="505"/>
    </location>
</feature>
<dbReference type="KEGG" id="gsn:YC6258_01255"/>
<evidence type="ECO:0000256" key="1">
    <source>
        <dbReference type="ARBA" id="ARBA00023239"/>
    </source>
</evidence>
<dbReference type="RefSeq" id="WP_052830086.1">
    <property type="nucleotide sequence ID" value="NZ_CP007142.1"/>
</dbReference>
<dbReference type="InterPro" id="IPR045032">
    <property type="entry name" value="PEL"/>
</dbReference>
<evidence type="ECO:0000313" key="6">
    <source>
        <dbReference type="Proteomes" id="UP000032266"/>
    </source>
</evidence>
<dbReference type="PANTHER" id="PTHR31683:SF18">
    <property type="entry name" value="PECTATE LYASE 21-RELATED"/>
    <property type="match status" value="1"/>
</dbReference>
<dbReference type="GO" id="GO:0030570">
    <property type="term" value="F:pectate lyase activity"/>
    <property type="evidence" value="ECO:0007669"/>
    <property type="project" value="InterPro"/>
</dbReference>
<evidence type="ECO:0000256" key="2">
    <source>
        <dbReference type="RuleBase" id="RU361173"/>
    </source>
</evidence>
<feature type="region of interest" description="Disordered" evidence="3">
    <location>
        <begin position="461"/>
        <end position="505"/>
    </location>
</feature>
<keyword evidence="2" id="KW-0119">Carbohydrate metabolism</keyword>
<evidence type="ECO:0000256" key="3">
    <source>
        <dbReference type="SAM" id="MobiDB-lite"/>
    </source>
</evidence>
<feature type="compositionally biased region" description="Low complexity" evidence="3">
    <location>
        <begin position="475"/>
        <end position="489"/>
    </location>
</feature>
<dbReference type="AlphaFoldDB" id="A0A0C5VIX1"/>
<dbReference type="Gene3D" id="2.60.40.10">
    <property type="entry name" value="Immunoglobulins"/>
    <property type="match status" value="1"/>
</dbReference>
<dbReference type="HOGENOM" id="CLU_021894_2_1_6"/>
<evidence type="ECO:0000259" key="4">
    <source>
        <dbReference type="SMART" id="SM00656"/>
    </source>
</evidence>
<dbReference type="InterPro" id="IPR011050">
    <property type="entry name" value="Pectin_lyase_fold/virulence"/>
</dbReference>
<name>A0A0C5VIX1_9GAMM</name>
<dbReference type="PATRIC" id="fig|1445510.3.peg.1224"/>
<dbReference type="Gene3D" id="2.160.20.10">
    <property type="entry name" value="Single-stranded right-handed beta-helix, Pectin lyase-like"/>
    <property type="match status" value="1"/>
</dbReference>
<dbReference type="InterPro" id="IPR012334">
    <property type="entry name" value="Pectin_lyas_fold"/>
</dbReference>
<dbReference type="Proteomes" id="UP000032266">
    <property type="component" value="Chromosome"/>
</dbReference>
<dbReference type="GO" id="GO:0000272">
    <property type="term" value="P:polysaccharide catabolic process"/>
    <property type="evidence" value="ECO:0007669"/>
    <property type="project" value="UniProtKB-KW"/>
</dbReference>
<dbReference type="SMART" id="SM00656">
    <property type="entry name" value="Amb_all"/>
    <property type="match status" value="1"/>
</dbReference>
<evidence type="ECO:0000313" key="5">
    <source>
        <dbReference type="EMBL" id="AJQ93303.1"/>
    </source>
</evidence>
<reference evidence="5 6" key="1">
    <citation type="submission" date="2014-01" db="EMBL/GenBank/DDBJ databases">
        <title>Full genme sequencing of cellulolytic bacterium Gynuella sunshinyii YC6258T gen. nov., sp. nov.</title>
        <authorList>
            <person name="Khan H."/>
            <person name="Chung E.J."/>
            <person name="Chung Y.R."/>
        </authorList>
    </citation>
    <scope>NUCLEOTIDE SEQUENCE [LARGE SCALE GENOMIC DNA]</scope>
    <source>
        <strain evidence="5 6">YC6258</strain>
    </source>
</reference>
<protein>
    <submittedName>
        <fullName evidence="5">Pectate lyase</fullName>
    </submittedName>
</protein>
<dbReference type="PANTHER" id="PTHR31683">
    <property type="entry name" value="PECTATE LYASE 18-RELATED"/>
    <property type="match status" value="1"/>
</dbReference>
<comment type="similarity">
    <text evidence="2">Belongs to the polysaccharide lyase 1 family.</text>
</comment>
<organism evidence="5 6">
    <name type="scientific">Gynuella sunshinyii YC6258</name>
    <dbReference type="NCBI Taxonomy" id="1445510"/>
    <lineage>
        <taxon>Bacteria</taxon>
        <taxon>Pseudomonadati</taxon>
        <taxon>Pseudomonadota</taxon>
        <taxon>Gammaproteobacteria</taxon>
        <taxon>Oceanospirillales</taxon>
        <taxon>Saccharospirillaceae</taxon>
        <taxon>Gynuella</taxon>
    </lineage>
</organism>
<gene>
    <name evidence="5" type="ORF">YC6258_01255</name>
</gene>
<comment type="subcellular location">
    <subcellularLocation>
        <location evidence="2">Secreted</location>
    </subcellularLocation>
</comment>
<dbReference type="STRING" id="1445510.YC6258_01255"/>
<accession>A0A0C5VIX1</accession>
<dbReference type="InterPro" id="IPR002022">
    <property type="entry name" value="Pec_lyase"/>
</dbReference>
<keyword evidence="2" id="KW-0964">Secreted</keyword>
<feature type="domain" description="Pectate lyase" evidence="4">
    <location>
        <begin position="71"/>
        <end position="280"/>
    </location>
</feature>
<dbReference type="SUPFAM" id="SSF51126">
    <property type="entry name" value="Pectin lyase-like"/>
    <property type="match status" value="1"/>
</dbReference>
<keyword evidence="1 2" id="KW-0456">Lyase</keyword>